<feature type="compositionally biased region" description="Polar residues" evidence="2">
    <location>
        <begin position="960"/>
        <end position="971"/>
    </location>
</feature>
<evidence type="ECO:0000256" key="1">
    <source>
        <dbReference type="PROSITE-ProRule" id="PRU00047"/>
    </source>
</evidence>
<feature type="compositionally biased region" description="Polar residues" evidence="2">
    <location>
        <begin position="711"/>
        <end position="722"/>
    </location>
</feature>
<dbReference type="PANTHER" id="PTHR16442">
    <property type="entry name" value="RING FINGER PROTEIN 17"/>
    <property type="match status" value="1"/>
</dbReference>
<reference evidence="5" key="1">
    <citation type="journal article" date="2023" name="G3 (Bethesda)">
        <title>A reference genome for the long-term kleptoplast-retaining sea slug Elysia crispata morphotype clarki.</title>
        <authorList>
            <person name="Eastman K.E."/>
            <person name="Pendleton A.L."/>
            <person name="Shaikh M.A."/>
            <person name="Suttiyut T."/>
            <person name="Ogas R."/>
            <person name="Tomko P."/>
            <person name="Gavelis G."/>
            <person name="Widhalm J.R."/>
            <person name="Wisecaver J.H."/>
        </authorList>
    </citation>
    <scope>NUCLEOTIDE SEQUENCE</scope>
    <source>
        <strain evidence="5">ECLA1</strain>
    </source>
</reference>
<evidence type="ECO:0000259" key="3">
    <source>
        <dbReference type="PROSITE" id="PS50158"/>
    </source>
</evidence>
<dbReference type="PANTHER" id="PTHR16442:SF1">
    <property type="entry name" value="RING FINGER PROTEIN 17"/>
    <property type="match status" value="1"/>
</dbReference>
<keyword evidence="1" id="KW-0479">Metal-binding</keyword>
<dbReference type="InterPro" id="IPR002999">
    <property type="entry name" value="Tudor"/>
</dbReference>
<dbReference type="GO" id="GO:0008270">
    <property type="term" value="F:zinc ion binding"/>
    <property type="evidence" value="ECO:0007669"/>
    <property type="project" value="UniProtKB-KW"/>
</dbReference>
<dbReference type="AlphaFoldDB" id="A0AAE0Y5Q6"/>
<evidence type="ECO:0000313" key="6">
    <source>
        <dbReference type="Proteomes" id="UP001283361"/>
    </source>
</evidence>
<evidence type="ECO:0000313" key="5">
    <source>
        <dbReference type="EMBL" id="KAK3733765.1"/>
    </source>
</evidence>
<dbReference type="Pfam" id="PF00567">
    <property type="entry name" value="TUDOR"/>
    <property type="match status" value="1"/>
</dbReference>
<name>A0AAE0Y5Q6_9GAST</name>
<dbReference type="PROSITE" id="PS50158">
    <property type="entry name" value="ZF_CCHC"/>
    <property type="match status" value="1"/>
</dbReference>
<feature type="region of interest" description="Disordered" evidence="2">
    <location>
        <begin position="704"/>
        <end position="737"/>
    </location>
</feature>
<dbReference type="GO" id="GO:0003676">
    <property type="term" value="F:nucleic acid binding"/>
    <property type="evidence" value="ECO:0007669"/>
    <property type="project" value="InterPro"/>
</dbReference>
<dbReference type="SMART" id="SM00333">
    <property type="entry name" value="TUDOR"/>
    <property type="match status" value="1"/>
</dbReference>
<gene>
    <name evidence="5" type="ORF">RRG08_026877</name>
</gene>
<feature type="domain" description="Tudor" evidence="4">
    <location>
        <begin position="58"/>
        <end position="119"/>
    </location>
</feature>
<feature type="region of interest" description="Disordered" evidence="2">
    <location>
        <begin position="955"/>
        <end position="980"/>
    </location>
</feature>
<feature type="region of interest" description="Disordered" evidence="2">
    <location>
        <begin position="262"/>
        <end position="297"/>
    </location>
</feature>
<evidence type="ECO:0008006" key="7">
    <source>
        <dbReference type="Google" id="ProtNLM"/>
    </source>
</evidence>
<comment type="caution">
    <text evidence="5">The sequence shown here is derived from an EMBL/GenBank/DDBJ whole genome shotgun (WGS) entry which is preliminary data.</text>
</comment>
<dbReference type="EMBL" id="JAWDGP010006885">
    <property type="protein sequence ID" value="KAK3733765.1"/>
    <property type="molecule type" value="Genomic_DNA"/>
</dbReference>
<keyword evidence="1" id="KW-0863">Zinc-finger</keyword>
<dbReference type="InterPro" id="IPR001878">
    <property type="entry name" value="Znf_CCHC"/>
</dbReference>
<feature type="domain" description="CCHC-type" evidence="3">
    <location>
        <begin position="1157"/>
        <end position="1174"/>
    </location>
</feature>
<protein>
    <recommendedName>
        <fullName evidence="7">Tudor domain-containing protein</fullName>
    </recommendedName>
</protein>
<keyword evidence="1" id="KW-0862">Zinc</keyword>
<accession>A0AAE0Y5Q6</accession>
<proteinExistence type="predicted"/>
<dbReference type="Gene3D" id="2.40.50.90">
    <property type="match status" value="1"/>
</dbReference>
<evidence type="ECO:0000256" key="2">
    <source>
        <dbReference type="SAM" id="MobiDB-lite"/>
    </source>
</evidence>
<dbReference type="PROSITE" id="PS50304">
    <property type="entry name" value="TUDOR"/>
    <property type="match status" value="1"/>
</dbReference>
<keyword evidence="6" id="KW-1185">Reference proteome</keyword>
<evidence type="ECO:0000259" key="4">
    <source>
        <dbReference type="PROSITE" id="PS50304"/>
    </source>
</evidence>
<dbReference type="InterPro" id="IPR035437">
    <property type="entry name" value="SNase_OB-fold_sf"/>
</dbReference>
<dbReference type="Gene3D" id="2.30.30.140">
    <property type="match status" value="1"/>
</dbReference>
<dbReference type="SUPFAM" id="SSF63748">
    <property type="entry name" value="Tudor/PWWP/MBT"/>
    <property type="match status" value="1"/>
</dbReference>
<sequence>MSDSQKFYKGWVTHVIDPSSFWMQIGSDNGFDLFRVYQASIDDYFNTHGGDLVVPASSLSQGDCVAVKKYSDHEQFKWRRAQVSRVEGDTVDVFYVDYGYAEILNMDDIRFINRHFFEYLAPQAIRVGLAGIQPLTRSWTSRAVSAFEERVLHKSVIVNILEMDESQSLFVALYRRGDDGDWYSVSHGMLEDDLGLPNDYTLGFEKCISHDAVERALLLMNVEESADSPEEVQEEVYDFSIEREENQAVKEVWEDAIEKLEESSSEDEAAEVKANGDESNNATGFVGDEGAANQILKPEKREETLLLKPPDSIDGASGPVSQDEVDNVGIPQFNIKPLHQTKTVSANELQVKVERQTQRKTLKALQNDLHNCAEDLDEGLVPSTNFHWGRSDSQVGEPHYADDSDLQESISEELYNRFLGGVDEIKALRQTLSQKSHDLKKKLGETPEFPISQAAQASESSASQLQYPSTACERQPLTEKERYHMEVKIIEILKNKKNETPEMMRVQIHEIVPADESIPHDLLAAVITSVLESIIYHKCFDPAVALTILETYTGADLFIAVIIDTLKSLKDKLVKVPKNKQKCNHEDFASLLAMLFIQSQCWSISICKAVQNYSLSIVEKWIIFNKKRQQDQETVINTELTYLDCVYIFMRQTGTILSDLFPEHIHNWLDEIREKLLHDLTERCLRVRLLDILLDNIKDSSRSEGSCMLRPSSTSVGIQTGRGNLDKPDTTSQGRFYKAPRGTLYSRHDPYTPHDFDSDVKERLQANGKVSPIIPNKENDMKPSATNLDSQMSEFEITIDPSEHSNNEWGMSTSSHQCSKSIKHNDLLCDVDPAKILDDFGKEAISLDTSSLVRSEESDLKSENTGGDDPIVKRIVYSSEALKAINPLNGKTRYSIIIKEPFELKHIFSRMDDDLPCSEKENAPFSCQQHMSSSFPYNDPKLGSNKDGCKAYASIPAESSEGNNQRTSLSPANAKDDRGSNYSPISDLISNPEHICQPSNQSLFEKEEWTHDVPVATNNEICIPDVEEYADPNKGKEEVAVKAELPVNFFRNASVGGKKKKKTKFRPLQDFMGDNMTYGVDESGKEFDDLEEFSEEALQMYIELENEGKERKMAESRVIHGPKPLTSTNSKSRASLFADVRKANSAPQFKPWVPGKRKCTRCGSENHIINDCSEGTINNIDDMSYMF</sequence>
<organism evidence="5 6">
    <name type="scientific">Elysia crispata</name>
    <name type="common">lettuce slug</name>
    <dbReference type="NCBI Taxonomy" id="231223"/>
    <lineage>
        <taxon>Eukaryota</taxon>
        <taxon>Metazoa</taxon>
        <taxon>Spiralia</taxon>
        <taxon>Lophotrochozoa</taxon>
        <taxon>Mollusca</taxon>
        <taxon>Gastropoda</taxon>
        <taxon>Heterobranchia</taxon>
        <taxon>Euthyneura</taxon>
        <taxon>Panpulmonata</taxon>
        <taxon>Sacoglossa</taxon>
        <taxon>Placobranchoidea</taxon>
        <taxon>Plakobranchidae</taxon>
        <taxon>Elysia</taxon>
    </lineage>
</organism>
<dbReference type="Proteomes" id="UP001283361">
    <property type="component" value="Unassembled WGS sequence"/>
</dbReference>